<dbReference type="Proteomes" id="UP000005801">
    <property type="component" value="Unassembled WGS sequence"/>
</dbReference>
<dbReference type="PANTHER" id="PTHR36304:SF4">
    <property type="entry name" value="DUF4388 DOMAIN-CONTAINING PROTEIN"/>
    <property type="match status" value="1"/>
</dbReference>
<keyword evidence="3" id="KW-0812">Transmembrane</keyword>
<feature type="region of interest" description="Disordered" evidence="2">
    <location>
        <begin position="659"/>
        <end position="704"/>
    </location>
</feature>
<feature type="compositionally biased region" description="Acidic residues" evidence="2">
    <location>
        <begin position="589"/>
        <end position="600"/>
    </location>
</feature>
<dbReference type="STRING" id="391625.PPSIR1_32809"/>
<protein>
    <submittedName>
        <fullName evidence="5">Response regulator receiver domain protein (CheY-like)</fullName>
    </submittedName>
</protein>
<proteinExistence type="predicted"/>
<comment type="caution">
    <text evidence="5">The sequence shown here is derived from an EMBL/GenBank/DDBJ whole genome shotgun (WGS) entry which is preliminary data.</text>
</comment>
<dbReference type="SMART" id="SM00028">
    <property type="entry name" value="TPR"/>
    <property type="match status" value="2"/>
</dbReference>
<accession>A6GDM2</accession>
<dbReference type="EMBL" id="ABCS01000075">
    <property type="protein sequence ID" value="EDM75997.1"/>
    <property type="molecule type" value="Genomic_DNA"/>
</dbReference>
<keyword evidence="3" id="KW-0472">Membrane</keyword>
<feature type="region of interest" description="Disordered" evidence="2">
    <location>
        <begin position="328"/>
        <end position="645"/>
    </location>
</feature>
<dbReference type="GO" id="GO:0000160">
    <property type="term" value="P:phosphorelay signal transduction system"/>
    <property type="evidence" value="ECO:0007669"/>
    <property type="project" value="InterPro"/>
</dbReference>
<dbReference type="Pfam" id="PF14332">
    <property type="entry name" value="DUF4388"/>
    <property type="match status" value="1"/>
</dbReference>
<evidence type="ECO:0000259" key="4">
    <source>
        <dbReference type="PROSITE" id="PS50110"/>
    </source>
</evidence>
<name>A6GDM2_9BACT</name>
<evidence type="ECO:0000256" key="3">
    <source>
        <dbReference type="SAM" id="Phobius"/>
    </source>
</evidence>
<evidence type="ECO:0000256" key="2">
    <source>
        <dbReference type="SAM" id="MobiDB-lite"/>
    </source>
</evidence>
<dbReference type="AlphaFoldDB" id="A6GDM2"/>
<feature type="compositionally biased region" description="Low complexity" evidence="2">
    <location>
        <begin position="763"/>
        <end position="776"/>
    </location>
</feature>
<dbReference type="CDD" id="cd17574">
    <property type="entry name" value="REC_OmpR"/>
    <property type="match status" value="1"/>
</dbReference>
<dbReference type="InterPro" id="IPR011990">
    <property type="entry name" value="TPR-like_helical_dom_sf"/>
</dbReference>
<feature type="compositionally biased region" description="Basic and acidic residues" evidence="2">
    <location>
        <begin position="746"/>
        <end position="762"/>
    </location>
</feature>
<evidence type="ECO:0000256" key="1">
    <source>
        <dbReference type="PROSITE-ProRule" id="PRU00169"/>
    </source>
</evidence>
<feature type="transmembrane region" description="Helical" evidence="3">
    <location>
        <begin position="704"/>
        <end position="724"/>
    </location>
</feature>
<gene>
    <name evidence="5" type="ORF">PPSIR1_32809</name>
</gene>
<dbReference type="SMART" id="SM00448">
    <property type="entry name" value="REC"/>
    <property type="match status" value="1"/>
</dbReference>
<dbReference type="InterPro" id="IPR025497">
    <property type="entry name" value="PatA-like_N"/>
</dbReference>
<feature type="compositionally biased region" description="Acidic residues" evidence="2">
    <location>
        <begin position="494"/>
        <end position="504"/>
    </location>
</feature>
<keyword evidence="3" id="KW-1133">Transmembrane helix</keyword>
<evidence type="ECO:0000313" key="5">
    <source>
        <dbReference type="EMBL" id="EDM75997.1"/>
    </source>
</evidence>
<feature type="compositionally biased region" description="Acidic residues" evidence="2">
    <location>
        <begin position="777"/>
        <end position="797"/>
    </location>
</feature>
<dbReference type="InterPro" id="IPR011006">
    <property type="entry name" value="CheY-like_superfamily"/>
</dbReference>
<dbReference type="Gene3D" id="3.40.50.2300">
    <property type="match status" value="1"/>
</dbReference>
<feature type="compositionally biased region" description="Polar residues" evidence="2">
    <location>
        <begin position="621"/>
        <end position="633"/>
    </location>
</feature>
<feature type="compositionally biased region" description="Acidic residues" evidence="2">
    <location>
        <begin position="536"/>
        <end position="550"/>
    </location>
</feature>
<dbReference type="InterPro" id="IPR019734">
    <property type="entry name" value="TPR_rpt"/>
</dbReference>
<keyword evidence="6" id="KW-1185">Reference proteome</keyword>
<feature type="region of interest" description="Disordered" evidence="2">
    <location>
        <begin position="728"/>
        <end position="803"/>
    </location>
</feature>
<feature type="compositionally biased region" description="Low complexity" evidence="2">
    <location>
        <begin position="687"/>
        <end position="704"/>
    </location>
</feature>
<feature type="compositionally biased region" description="Low complexity" evidence="2">
    <location>
        <begin position="659"/>
        <end position="678"/>
    </location>
</feature>
<dbReference type="PANTHER" id="PTHR36304">
    <property type="entry name" value="DOMAIN GTPASE-ACTIVATING PROTEIN, PUTATIVE-RELATED-RELATED"/>
    <property type="match status" value="1"/>
</dbReference>
<dbReference type="PROSITE" id="PS50110">
    <property type="entry name" value="RESPONSE_REGULATORY"/>
    <property type="match status" value="1"/>
</dbReference>
<feature type="compositionally biased region" description="Low complexity" evidence="2">
    <location>
        <begin position="387"/>
        <end position="431"/>
    </location>
</feature>
<feature type="compositionally biased region" description="Basic and acidic residues" evidence="2">
    <location>
        <begin position="551"/>
        <end position="574"/>
    </location>
</feature>
<dbReference type="eggNOG" id="COG0745">
    <property type="taxonomic scope" value="Bacteria"/>
</dbReference>
<feature type="domain" description="Response regulatory" evidence="4">
    <location>
        <begin position="1"/>
        <end position="104"/>
    </location>
</feature>
<dbReference type="InterPro" id="IPR001789">
    <property type="entry name" value="Sig_transdc_resp-reg_receiver"/>
</dbReference>
<keyword evidence="1" id="KW-0597">Phosphoprotein</keyword>
<evidence type="ECO:0000313" key="6">
    <source>
        <dbReference type="Proteomes" id="UP000005801"/>
    </source>
</evidence>
<feature type="modified residue" description="4-aspartylphosphate" evidence="1">
    <location>
        <position position="37"/>
    </location>
</feature>
<feature type="compositionally biased region" description="Low complexity" evidence="2">
    <location>
        <begin position="601"/>
        <end position="610"/>
    </location>
</feature>
<sequence length="931" mass="98037">MLEVSLRKAGFTVTTAENLETALLVLEHSEPDLIISDTRLPGEDGFAFCTAVKKNPKWAGIPFVFLTSAKAIEDKVRGLELGVEDYLVKPIYIKEVTTRLRMLMQRKQREKLESKNAARTKFTGHLADMAVVDLFQTIEISRKSGTIQFETDLGEATIWFRDGVIIDAEMGRLQAEQAVYRLLGLADGSFAVEFKPITRNAVIKESTQGLLMEGMRRVDEWGRLLEQLPALSEVLSVDRAAVQELPDGLLGPELEEVLRRFDGRRTIIEVVDETGKDDLEALEAISTLYFQGLLSADPDGDVDDEVQLGDSSTALKLEAWDLPTASPAFFKPPTTMESGPHDLPGELPPMPTFPSPAAAASGDGLVAGLPDDTPSLGEGLTPLEDPSSSGSLTSLSTASSSSSSGSGSALKPPFDFGLGSDDSSSSDSFPSLAPPPGHPAASSSGSSPSPPSPEPSGVTALANKLSAIVDDDDDDALSHTEPVGGPALSVAPEPEAEPEAEPESASEPGSQDFSSRLSKEELSGMRPLPSPVIRDVDDDDDDDGDDGDDDGPIHSVEDAIARAERLRDRDRSETESMFIAPRPAPVISEVDEDEEDEDDAPVAPVEADAPAPEPEAPEAATSTSGTIDSSLSNDAAGEFSSGDDFGSVAVKVPEAAVEPVAKAEPELSPLSSPDLTPPARLADSDFGSELESGGGEPESSGPGMGLYIAIGLVVLIGGGLFVAFGMGGNKDGGETEGGDDSAVQDSGKDQGEAEGEPTKADEAAAVGGEAGAPSEEGAAEEESESDTEAAAETDSAADGETLSPEQVAEIDEKLASAQRYFKKFQRKDEASKLIDEILEVAPNHAEALLLRAELLAEAGKLEEAAAAARRATMSDPDLARGFSTLGGLLEATEDKAGALQAYKRFLELETDSNYTGMIKKNVRRLDRELNE</sequence>
<organism evidence="5 6">
    <name type="scientific">Plesiocystis pacifica SIR-1</name>
    <dbReference type="NCBI Taxonomy" id="391625"/>
    <lineage>
        <taxon>Bacteria</taxon>
        <taxon>Pseudomonadati</taxon>
        <taxon>Myxococcota</taxon>
        <taxon>Polyangia</taxon>
        <taxon>Nannocystales</taxon>
        <taxon>Nannocystaceae</taxon>
        <taxon>Plesiocystis</taxon>
    </lineage>
</organism>
<reference evidence="5 6" key="1">
    <citation type="submission" date="2007-06" db="EMBL/GenBank/DDBJ databases">
        <authorList>
            <person name="Shimkets L."/>
            <person name="Ferriera S."/>
            <person name="Johnson J."/>
            <person name="Kravitz S."/>
            <person name="Beeson K."/>
            <person name="Sutton G."/>
            <person name="Rogers Y.-H."/>
            <person name="Friedman R."/>
            <person name="Frazier M."/>
            <person name="Venter J.C."/>
        </authorList>
    </citation>
    <scope>NUCLEOTIDE SEQUENCE [LARGE SCALE GENOMIC DNA]</scope>
    <source>
        <strain evidence="5 6">SIR-1</strain>
    </source>
</reference>
<dbReference type="SUPFAM" id="SSF48452">
    <property type="entry name" value="TPR-like"/>
    <property type="match status" value="1"/>
</dbReference>
<dbReference type="Pfam" id="PF00072">
    <property type="entry name" value="Response_reg"/>
    <property type="match status" value="1"/>
</dbReference>
<dbReference type="SUPFAM" id="SSF52172">
    <property type="entry name" value="CheY-like"/>
    <property type="match status" value="1"/>
</dbReference>
<dbReference type="Gene3D" id="1.25.40.10">
    <property type="entry name" value="Tetratricopeptide repeat domain"/>
    <property type="match status" value="1"/>
</dbReference>